<dbReference type="Pfam" id="PF01569">
    <property type="entry name" value="PAP2"/>
    <property type="match status" value="1"/>
</dbReference>
<evidence type="ECO:0000256" key="1">
    <source>
        <dbReference type="SAM" id="Phobius"/>
    </source>
</evidence>
<organism evidence="3 4">
    <name type="scientific">Aneurinibacillus migulanus</name>
    <name type="common">Bacillus migulanus</name>
    <dbReference type="NCBI Taxonomy" id="47500"/>
    <lineage>
        <taxon>Bacteria</taxon>
        <taxon>Bacillati</taxon>
        <taxon>Bacillota</taxon>
        <taxon>Bacilli</taxon>
        <taxon>Bacillales</taxon>
        <taxon>Paenibacillaceae</taxon>
        <taxon>Aneurinibacillus group</taxon>
        <taxon>Aneurinibacillus</taxon>
    </lineage>
</organism>
<feature type="transmembrane region" description="Helical" evidence="1">
    <location>
        <begin position="129"/>
        <end position="147"/>
    </location>
</feature>
<reference evidence="3 4" key="1">
    <citation type="submission" date="2016-10" db="EMBL/GenBank/DDBJ databases">
        <authorList>
            <person name="de Groot N.N."/>
        </authorList>
    </citation>
    <scope>NUCLEOTIDE SEQUENCE [LARGE SCALE GENOMIC DNA]</scope>
    <source>
        <strain evidence="3 4">DSM 2895</strain>
    </source>
</reference>
<accession>A0A1G8HK43</accession>
<feature type="transmembrane region" description="Helical" evidence="1">
    <location>
        <begin position="154"/>
        <end position="175"/>
    </location>
</feature>
<feature type="transmembrane region" description="Helical" evidence="1">
    <location>
        <begin position="195"/>
        <end position="216"/>
    </location>
</feature>
<evidence type="ECO:0000313" key="3">
    <source>
        <dbReference type="EMBL" id="SDI06800.1"/>
    </source>
</evidence>
<evidence type="ECO:0000313" key="4">
    <source>
        <dbReference type="Proteomes" id="UP000182836"/>
    </source>
</evidence>
<keyword evidence="1" id="KW-0812">Transmembrane</keyword>
<keyword evidence="1" id="KW-0472">Membrane</keyword>
<name>A0A1G8HK43_ANEMI</name>
<feature type="transmembrane region" description="Helical" evidence="1">
    <location>
        <begin position="248"/>
        <end position="270"/>
    </location>
</feature>
<feature type="domain" description="Phosphatidic acid phosphatase type 2/haloperoxidase" evidence="2">
    <location>
        <begin position="139"/>
        <end position="263"/>
    </location>
</feature>
<sequence>MYIEKVTKIMVQRFLFIVCIALLVSYEIGFNSLFIILLLLPLTVQDKDIDRIRGTSRQEWFTNTFVLLVIVIMGIISTFLFQANDALHAWAQKQPFYIDANAFMASIPYNDGSIFWLRDLSSSDPLYDVYVIGFIAVYLLYAVYAYVTANRETLVRLLFINWLVHAVIALPFYLFFNVHEVWSTIGYDWGHIPYTVKNCFPSLHTSVAFSCMLLALRENKQFAAFWGLYSALIIFTTLYLRIHWVLDVAGGLVLGWILYWIANAFAPMILARLAVRDAVRVSGRVLPHSLPVTAAKREVIQRLNR</sequence>
<dbReference type="PANTHER" id="PTHR31310">
    <property type="match status" value="1"/>
</dbReference>
<dbReference type="SUPFAM" id="SSF48317">
    <property type="entry name" value="Acid phosphatase/Vanadium-dependent haloperoxidase"/>
    <property type="match status" value="1"/>
</dbReference>
<feature type="transmembrane region" description="Helical" evidence="1">
    <location>
        <begin position="14"/>
        <end position="40"/>
    </location>
</feature>
<dbReference type="SMART" id="SM00014">
    <property type="entry name" value="acidPPc"/>
    <property type="match status" value="1"/>
</dbReference>
<dbReference type="CDD" id="cd03386">
    <property type="entry name" value="PAP2_Aur1_like"/>
    <property type="match status" value="1"/>
</dbReference>
<protein>
    <submittedName>
        <fullName evidence="3">PAP2 superfamily protein</fullName>
    </submittedName>
</protein>
<keyword evidence="1" id="KW-1133">Transmembrane helix</keyword>
<dbReference type="InterPro" id="IPR036938">
    <property type="entry name" value="PAP2/HPO_sf"/>
</dbReference>
<dbReference type="EMBL" id="FNED01000001">
    <property type="protein sequence ID" value="SDI06800.1"/>
    <property type="molecule type" value="Genomic_DNA"/>
</dbReference>
<dbReference type="Proteomes" id="UP000182836">
    <property type="component" value="Unassembled WGS sequence"/>
</dbReference>
<proteinExistence type="predicted"/>
<dbReference type="InterPro" id="IPR000326">
    <property type="entry name" value="PAP2/HPO"/>
</dbReference>
<dbReference type="Gene3D" id="1.20.144.10">
    <property type="entry name" value="Phosphatidic acid phosphatase type 2/haloperoxidase"/>
    <property type="match status" value="1"/>
</dbReference>
<feature type="transmembrane region" description="Helical" evidence="1">
    <location>
        <begin position="60"/>
        <end position="81"/>
    </location>
</feature>
<dbReference type="InterPro" id="IPR052185">
    <property type="entry name" value="IPC_Synthase-Related"/>
</dbReference>
<evidence type="ECO:0000259" key="2">
    <source>
        <dbReference type="SMART" id="SM00014"/>
    </source>
</evidence>
<dbReference type="AlphaFoldDB" id="A0A1G8HK43"/>
<gene>
    <name evidence="3" type="ORF">SAMN04487909_101428</name>
</gene>
<dbReference type="PANTHER" id="PTHR31310:SF7">
    <property type="entry name" value="PA-PHOSPHATASE RELATED-FAMILY PROTEIN DDB_G0268928"/>
    <property type="match status" value="1"/>
</dbReference>
<feature type="transmembrane region" description="Helical" evidence="1">
    <location>
        <begin position="223"/>
        <end position="242"/>
    </location>
</feature>